<dbReference type="PROSITE" id="PS51450">
    <property type="entry name" value="LRR"/>
    <property type="match status" value="1"/>
</dbReference>
<keyword evidence="4" id="KW-0732">Signal</keyword>
<evidence type="ECO:0000256" key="8">
    <source>
        <dbReference type="ARBA" id="ARBA00022989"/>
    </source>
</evidence>
<feature type="domain" description="Protein kinase" evidence="12">
    <location>
        <begin position="497"/>
        <end position="955"/>
    </location>
</feature>
<dbReference type="PANTHER" id="PTHR48053:SF139">
    <property type="entry name" value="LRR RECEPTOR-LIKE KINASE FAMILY PROTEIN"/>
    <property type="match status" value="1"/>
</dbReference>
<dbReference type="PROSITE" id="PS00108">
    <property type="entry name" value="PROTEIN_KINASE_ST"/>
    <property type="match status" value="1"/>
</dbReference>
<protein>
    <recommendedName>
        <fullName evidence="12">Protein kinase domain-containing protein</fullName>
    </recommendedName>
</protein>
<dbReference type="PANTHER" id="PTHR48053">
    <property type="entry name" value="LEUCINE RICH REPEAT FAMILY PROTEIN, EXPRESSED"/>
    <property type="match status" value="1"/>
</dbReference>
<dbReference type="InterPro" id="IPR003591">
    <property type="entry name" value="Leu-rich_rpt_typical-subtyp"/>
</dbReference>
<evidence type="ECO:0000256" key="6">
    <source>
        <dbReference type="ARBA" id="ARBA00022741"/>
    </source>
</evidence>
<evidence type="ECO:0000256" key="2">
    <source>
        <dbReference type="ARBA" id="ARBA00022614"/>
    </source>
</evidence>
<dbReference type="GO" id="GO:0005524">
    <property type="term" value="F:ATP binding"/>
    <property type="evidence" value="ECO:0007669"/>
    <property type="project" value="UniProtKB-KW"/>
</dbReference>
<comment type="caution">
    <text evidence="13">The sequence shown here is derived from an EMBL/GenBank/DDBJ whole genome shotgun (WGS) entry which is preliminary data.</text>
</comment>
<keyword evidence="7" id="KW-0067">ATP-binding</keyword>
<evidence type="ECO:0000256" key="7">
    <source>
        <dbReference type="ARBA" id="ARBA00022840"/>
    </source>
</evidence>
<comment type="subcellular location">
    <subcellularLocation>
        <location evidence="1">Membrane</location>
        <topology evidence="1">Single-pass type I membrane protein</topology>
    </subcellularLocation>
</comment>
<name>A0A922DTG7_CARIL</name>
<dbReference type="FunFam" id="3.80.10.10:FF:000095">
    <property type="entry name" value="LRR receptor-like serine/threonine-protein kinase GSO1"/>
    <property type="match status" value="1"/>
</dbReference>
<dbReference type="EMBL" id="CM031834">
    <property type="protein sequence ID" value="KAG6690541.1"/>
    <property type="molecule type" value="Genomic_DNA"/>
</dbReference>
<evidence type="ECO:0000256" key="5">
    <source>
        <dbReference type="ARBA" id="ARBA00022737"/>
    </source>
</evidence>
<dbReference type="Pfam" id="PF13855">
    <property type="entry name" value="LRR_8"/>
    <property type="match status" value="1"/>
</dbReference>
<dbReference type="GO" id="GO:0016020">
    <property type="term" value="C:membrane"/>
    <property type="evidence" value="ECO:0007669"/>
    <property type="project" value="UniProtKB-SubCell"/>
</dbReference>
<keyword evidence="5" id="KW-0677">Repeat</keyword>
<evidence type="ECO:0000256" key="4">
    <source>
        <dbReference type="ARBA" id="ARBA00022729"/>
    </source>
</evidence>
<reference evidence="13" key="1">
    <citation type="submission" date="2021-01" db="EMBL/GenBank/DDBJ databases">
        <authorList>
            <person name="Lovell J.T."/>
            <person name="Bentley N."/>
            <person name="Bhattarai G."/>
            <person name="Jenkins J.W."/>
            <person name="Sreedasyam A."/>
            <person name="Alarcon Y."/>
            <person name="Bock C."/>
            <person name="Boston L."/>
            <person name="Carlson J."/>
            <person name="Cervantes K."/>
            <person name="Clermont K."/>
            <person name="Krom N."/>
            <person name="Kubenka K."/>
            <person name="Mamidi S."/>
            <person name="Mattison C."/>
            <person name="Monteros M."/>
            <person name="Pisani C."/>
            <person name="Plott C."/>
            <person name="Rajasekar S."/>
            <person name="Rhein H.S."/>
            <person name="Rohla C."/>
            <person name="Song M."/>
            <person name="Hilaire R.S."/>
            <person name="Shu S."/>
            <person name="Wells L."/>
            <person name="Wang X."/>
            <person name="Webber J."/>
            <person name="Heerema R.J."/>
            <person name="Klein P."/>
            <person name="Conner P."/>
            <person name="Grauke L."/>
            <person name="Grimwood J."/>
            <person name="Schmutz J."/>
            <person name="Randall J.J."/>
        </authorList>
    </citation>
    <scope>NUCLEOTIDE SEQUENCE</scope>
    <source>
        <tissue evidence="13">Leaf</tissue>
    </source>
</reference>
<dbReference type="FunFam" id="3.80.10.10:FF:000383">
    <property type="entry name" value="Leucine-rich repeat receptor protein kinase EMS1"/>
    <property type="match status" value="2"/>
</dbReference>
<evidence type="ECO:0000313" key="14">
    <source>
        <dbReference type="Proteomes" id="UP000811246"/>
    </source>
</evidence>
<dbReference type="InterPro" id="IPR001611">
    <property type="entry name" value="Leu-rich_rpt"/>
</dbReference>
<keyword evidence="3 11" id="KW-0812">Transmembrane</keyword>
<keyword evidence="10" id="KW-0675">Receptor</keyword>
<dbReference type="InterPro" id="IPR051716">
    <property type="entry name" value="Plant_RL_S/T_kinase"/>
</dbReference>
<dbReference type="Proteomes" id="UP000811246">
    <property type="component" value="Chromosome 10"/>
</dbReference>
<dbReference type="Pfam" id="PF00560">
    <property type="entry name" value="LRR_1"/>
    <property type="match status" value="8"/>
</dbReference>
<organism evidence="13 14">
    <name type="scientific">Carya illinoinensis</name>
    <name type="common">Pecan</name>
    <dbReference type="NCBI Taxonomy" id="32201"/>
    <lineage>
        <taxon>Eukaryota</taxon>
        <taxon>Viridiplantae</taxon>
        <taxon>Streptophyta</taxon>
        <taxon>Embryophyta</taxon>
        <taxon>Tracheophyta</taxon>
        <taxon>Spermatophyta</taxon>
        <taxon>Magnoliopsida</taxon>
        <taxon>eudicotyledons</taxon>
        <taxon>Gunneridae</taxon>
        <taxon>Pentapetalae</taxon>
        <taxon>rosids</taxon>
        <taxon>fabids</taxon>
        <taxon>Fagales</taxon>
        <taxon>Juglandaceae</taxon>
        <taxon>Carya</taxon>
    </lineage>
</organism>
<dbReference type="InterPro" id="IPR000719">
    <property type="entry name" value="Prot_kinase_dom"/>
</dbReference>
<dbReference type="SMART" id="SM00365">
    <property type="entry name" value="LRR_SD22"/>
    <property type="match status" value="8"/>
</dbReference>
<evidence type="ECO:0000256" key="9">
    <source>
        <dbReference type="ARBA" id="ARBA00023136"/>
    </source>
</evidence>
<dbReference type="InterPro" id="IPR008271">
    <property type="entry name" value="Ser/Thr_kinase_AS"/>
</dbReference>
<feature type="transmembrane region" description="Helical" evidence="11">
    <location>
        <begin position="35"/>
        <end position="62"/>
    </location>
</feature>
<keyword evidence="6" id="KW-0547">Nucleotide-binding</keyword>
<evidence type="ECO:0000256" key="11">
    <source>
        <dbReference type="SAM" id="Phobius"/>
    </source>
</evidence>
<keyword evidence="2" id="KW-0433">Leucine-rich repeat</keyword>
<dbReference type="SMART" id="SM00220">
    <property type="entry name" value="S_TKc"/>
    <property type="match status" value="1"/>
</dbReference>
<evidence type="ECO:0000256" key="3">
    <source>
        <dbReference type="ARBA" id="ARBA00022692"/>
    </source>
</evidence>
<accession>A0A922DTG7</accession>
<evidence type="ECO:0000259" key="12">
    <source>
        <dbReference type="PROSITE" id="PS50011"/>
    </source>
</evidence>
<dbReference type="AlphaFoldDB" id="A0A922DTG7"/>
<proteinExistence type="predicted"/>
<dbReference type="PROSITE" id="PS50011">
    <property type="entry name" value="PROTEIN_KINASE_DOM"/>
    <property type="match status" value="1"/>
</dbReference>
<dbReference type="Pfam" id="PF00069">
    <property type="entry name" value="Pkinase"/>
    <property type="match status" value="1"/>
</dbReference>
<evidence type="ECO:0000256" key="10">
    <source>
        <dbReference type="ARBA" id="ARBA00023170"/>
    </source>
</evidence>
<dbReference type="GO" id="GO:0004672">
    <property type="term" value="F:protein kinase activity"/>
    <property type="evidence" value="ECO:0007669"/>
    <property type="project" value="InterPro"/>
</dbReference>
<sequence length="955" mass="106652">MAIPCITPRFKANYKKHFEKPDIPTIPELMAATTLILHFISFLSLHYLVGTTLFLSFIPMLIHSSTLHSDIEVLRTVKHSVDSRSISSDSFLDTWDFRVDPCGSTGRHFLGVLCSIPLDHSPSRIIAIDLDDVGYDGFLTPSIGNLTELTILNLSKNKFRRTIPESISNLTKLTKLSLADNCLAGTIPTEITLLKNLEYLDMSGNTLSGSIPTNISRLRNLSYLRMARNALTGTIPDLTGLWQLETLDLSYNQLYGNLPYFPLRLTTLSLNDNILTGHISPVNMLSNLSRLDLSHNLLSGIIGKEILSFPRLVYLNVSNNQFNAIEAANFSMEERQLHFLDAENNNLHGLLPVNLTTIQNLTAINLSRNEFAGPIPREFGNKIEQSWRILYLDNNFLSGDLPTEFITHSKRITGSLANNCLKCPVHIKLCRGGQRPASECIRYTSWIFFFSFPNLEYLDLSVNTLFGNILCQISYLSKLIYLDLSVNLLLGKIPPEIGLLTNLNCLYFGRLSSLTELDLSENHLKGHIPASLGNLRHLTILFLWKNRFSGFISEEIGRLKGHIPISLRNLRHLTLLCIWENKLSGSISKEIGYLNSLTVLSLAENHLKGPIPHSFANLSNLQKFFVRIGGSKNMVSLYLNGNQFTGSLPESICHGGLLQNFSIFNNGFRGQRVFLNGNQLTRDISQVFGAYPNLTIIDLSHNNFYGKISSNWGQCLKLETLKMSGNNISGSIPLEIGNWFQLNLLDLSLNHIVGQIPKELGKLTSLEKLWLNGNHIFGVAYALSYMLHDCSPPIIHRDIKSNNILLDSQYEAHVSDFGTAKILELDSSNWTSLAGTFGYIAPELAYTMKITEKCDVYSFGMLALEVIMGKYPGDFISSIESSDPSIEMGIQLKDVLDQSFPLPTPQVEAELIRVAEIATECLNHLPESRPTMLMISKILAAAQAPICSLQLEPSF</sequence>
<dbReference type="SMART" id="SM00369">
    <property type="entry name" value="LRR_TYP"/>
    <property type="match status" value="9"/>
</dbReference>
<gene>
    <name evidence="13" type="ORF">I3842_10G020800</name>
</gene>
<evidence type="ECO:0000313" key="13">
    <source>
        <dbReference type="EMBL" id="KAG6690541.1"/>
    </source>
</evidence>
<evidence type="ECO:0000256" key="1">
    <source>
        <dbReference type="ARBA" id="ARBA00004479"/>
    </source>
</evidence>
<keyword evidence="8 11" id="KW-1133">Transmembrane helix</keyword>
<keyword evidence="9 11" id="KW-0472">Membrane</keyword>